<proteinExistence type="predicted"/>
<dbReference type="PANTHER" id="PTHR30086">
    <property type="entry name" value="ARGININE EXPORTER PROTEIN ARGO"/>
    <property type="match status" value="1"/>
</dbReference>
<comment type="subcellular location">
    <subcellularLocation>
        <location evidence="1">Cell membrane</location>
        <topology evidence="1">Multi-pass membrane protein</topology>
    </subcellularLocation>
</comment>
<feature type="transmembrane region" description="Helical" evidence="6">
    <location>
        <begin position="168"/>
        <end position="188"/>
    </location>
</feature>
<name>A0A7W6EFS5_9HYPH</name>
<gene>
    <name evidence="7" type="ORF">FHS81_001010</name>
</gene>
<evidence type="ECO:0000313" key="7">
    <source>
        <dbReference type="EMBL" id="MBB3808940.1"/>
    </source>
</evidence>
<dbReference type="Proteomes" id="UP000537592">
    <property type="component" value="Unassembled WGS sequence"/>
</dbReference>
<evidence type="ECO:0000256" key="4">
    <source>
        <dbReference type="ARBA" id="ARBA00022989"/>
    </source>
</evidence>
<evidence type="ECO:0000256" key="5">
    <source>
        <dbReference type="ARBA" id="ARBA00023136"/>
    </source>
</evidence>
<accession>A0A7W6EFS5</accession>
<dbReference type="AlphaFoldDB" id="A0A7W6EFS5"/>
<feature type="transmembrane region" description="Helical" evidence="6">
    <location>
        <begin position="39"/>
        <end position="62"/>
    </location>
</feature>
<dbReference type="EMBL" id="JACICC010000002">
    <property type="protein sequence ID" value="MBB3808940.1"/>
    <property type="molecule type" value="Genomic_DNA"/>
</dbReference>
<dbReference type="PANTHER" id="PTHR30086:SF20">
    <property type="entry name" value="ARGININE EXPORTER PROTEIN ARGO-RELATED"/>
    <property type="match status" value="1"/>
</dbReference>
<keyword evidence="8" id="KW-1185">Reference proteome</keyword>
<dbReference type="InterPro" id="IPR001123">
    <property type="entry name" value="LeuE-type"/>
</dbReference>
<evidence type="ECO:0000256" key="3">
    <source>
        <dbReference type="ARBA" id="ARBA00022692"/>
    </source>
</evidence>
<keyword evidence="3 6" id="KW-0812">Transmembrane</keyword>
<keyword evidence="2" id="KW-1003">Cell membrane</keyword>
<protein>
    <submittedName>
        <fullName evidence="7">Threonine/homoserine/homoserine lactone efflux protein</fullName>
    </submittedName>
</protein>
<keyword evidence="4 6" id="KW-1133">Transmembrane helix</keyword>
<organism evidence="7 8">
    <name type="scientific">Pseudochelatococcus contaminans</name>
    <dbReference type="NCBI Taxonomy" id="1538103"/>
    <lineage>
        <taxon>Bacteria</taxon>
        <taxon>Pseudomonadati</taxon>
        <taxon>Pseudomonadota</taxon>
        <taxon>Alphaproteobacteria</taxon>
        <taxon>Hyphomicrobiales</taxon>
        <taxon>Chelatococcaceae</taxon>
        <taxon>Pseudochelatococcus</taxon>
    </lineage>
</organism>
<feature type="transmembrane region" description="Helical" evidence="6">
    <location>
        <begin position="71"/>
        <end position="89"/>
    </location>
</feature>
<dbReference type="Pfam" id="PF01810">
    <property type="entry name" value="LysE"/>
    <property type="match status" value="1"/>
</dbReference>
<evidence type="ECO:0000313" key="8">
    <source>
        <dbReference type="Proteomes" id="UP000537592"/>
    </source>
</evidence>
<keyword evidence="5 6" id="KW-0472">Membrane</keyword>
<sequence>MAELLTLAGVMLLACISPGPDFIAITSHALNGRRAGVGAALGVTAACTVWATLAVFGLGVVLARMAWGYEVLRLVGAAYLVYLGVRMLYGLRERQGSASEISATPSTTAGGISAGGTRAGGMAFLPSVRRGFLVGMTNPKSMAFFGSLFVTVLPVGAPAWVYGATVGVVIVVALGWFTTLAIIFSSPAVRTVYARLRRPFDAVMGAALIALGVRLAASR</sequence>
<dbReference type="RefSeq" id="WP_210281550.1">
    <property type="nucleotide sequence ID" value="NZ_JACICC010000002.1"/>
</dbReference>
<evidence type="ECO:0000256" key="2">
    <source>
        <dbReference type="ARBA" id="ARBA00022475"/>
    </source>
</evidence>
<evidence type="ECO:0000256" key="6">
    <source>
        <dbReference type="SAM" id="Phobius"/>
    </source>
</evidence>
<evidence type="ECO:0000256" key="1">
    <source>
        <dbReference type="ARBA" id="ARBA00004651"/>
    </source>
</evidence>
<reference evidence="7 8" key="1">
    <citation type="submission" date="2020-08" db="EMBL/GenBank/DDBJ databases">
        <title>Genomic Encyclopedia of Type Strains, Phase IV (KMG-IV): sequencing the most valuable type-strain genomes for metagenomic binning, comparative biology and taxonomic classification.</title>
        <authorList>
            <person name="Goeker M."/>
        </authorList>
    </citation>
    <scope>NUCLEOTIDE SEQUENCE [LARGE SCALE GENOMIC DNA]</scope>
    <source>
        <strain evidence="7 8">DSM 28760</strain>
    </source>
</reference>
<dbReference type="GO" id="GO:0005886">
    <property type="term" value="C:plasma membrane"/>
    <property type="evidence" value="ECO:0007669"/>
    <property type="project" value="UniProtKB-SubCell"/>
</dbReference>
<dbReference type="GO" id="GO:0015171">
    <property type="term" value="F:amino acid transmembrane transporter activity"/>
    <property type="evidence" value="ECO:0007669"/>
    <property type="project" value="TreeGrafter"/>
</dbReference>
<feature type="transmembrane region" description="Helical" evidence="6">
    <location>
        <begin position="141"/>
        <end position="162"/>
    </location>
</feature>
<comment type="caution">
    <text evidence="7">The sequence shown here is derived from an EMBL/GenBank/DDBJ whole genome shotgun (WGS) entry which is preliminary data.</text>
</comment>